<protein>
    <submittedName>
        <fullName evidence="2">4710_t:CDS:1</fullName>
    </submittedName>
</protein>
<feature type="compositionally biased region" description="Polar residues" evidence="1">
    <location>
        <begin position="280"/>
        <end position="293"/>
    </location>
</feature>
<reference evidence="2 3" key="1">
    <citation type="submission" date="2021-06" db="EMBL/GenBank/DDBJ databases">
        <authorList>
            <person name="Kallberg Y."/>
            <person name="Tangrot J."/>
            <person name="Rosling A."/>
        </authorList>
    </citation>
    <scope>NUCLEOTIDE SEQUENCE [LARGE SCALE GENOMIC DNA]</scope>
    <source>
        <strain evidence="2 3">120-4 pot B 10/14</strain>
    </source>
</reference>
<gene>
    <name evidence="2" type="ORF">GMARGA_LOCUS22633</name>
</gene>
<evidence type="ECO:0000313" key="3">
    <source>
        <dbReference type="Proteomes" id="UP000789901"/>
    </source>
</evidence>
<feature type="non-terminal residue" evidence="2">
    <location>
        <position position="293"/>
    </location>
</feature>
<proteinExistence type="predicted"/>
<feature type="compositionally biased region" description="Basic and acidic residues" evidence="1">
    <location>
        <begin position="218"/>
        <end position="229"/>
    </location>
</feature>
<name>A0ABN7VTU7_GIGMA</name>
<dbReference type="EMBL" id="CAJVQB010022026">
    <property type="protein sequence ID" value="CAG8798605.1"/>
    <property type="molecule type" value="Genomic_DNA"/>
</dbReference>
<dbReference type="Proteomes" id="UP000789901">
    <property type="component" value="Unassembled WGS sequence"/>
</dbReference>
<feature type="region of interest" description="Disordered" evidence="1">
    <location>
        <begin position="211"/>
        <end position="293"/>
    </location>
</feature>
<organism evidence="2 3">
    <name type="scientific">Gigaspora margarita</name>
    <dbReference type="NCBI Taxonomy" id="4874"/>
    <lineage>
        <taxon>Eukaryota</taxon>
        <taxon>Fungi</taxon>
        <taxon>Fungi incertae sedis</taxon>
        <taxon>Mucoromycota</taxon>
        <taxon>Glomeromycotina</taxon>
        <taxon>Glomeromycetes</taxon>
        <taxon>Diversisporales</taxon>
        <taxon>Gigasporaceae</taxon>
        <taxon>Gigaspora</taxon>
    </lineage>
</organism>
<comment type="caution">
    <text evidence="2">The sequence shown here is derived from an EMBL/GenBank/DDBJ whole genome shotgun (WGS) entry which is preliminary data.</text>
</comment>
<sequence length="293" mass="32616">MGKILKLVAKNVGYCYGIEMVTNKDQLEKEIMEFFCGYIYKHPGGSKKFIINNKNEFPLLWEALNGKIKVLKQSGKVTKHHDPSSSDELRTIFNHEALSINTAKGIQLTKFSQKNDTGGIEGNLDSLVIPVPADPEGFMGPHKDGKWHLNAKLGQNSCSNFMKNICSEVGINIKDRDIVNHSGRTTPITHLFRERSLSMLINVVDLPESQDDDGVEDLINKDQDSKSDNDIFSDSQVPPKSSVYSEFRSPLKDSTKPNLPPHINATKKNPTLGGKRLLRSSHSGLQSVSNNEQ</sequence>
<keyword evidence="3" id="KW-1185">Reference proteome</keyword>
<evidence type="ECO:0000313" key="2">
    <source>
        <dbReference type="EMBL" id="CAG8798605.1"/>
    </source>
</evidence>
<feature type="compositionally biased region" description="Polar residues" evidence="1">
    <location>
        <begin position="230"/>
        <end position="244"/>
    </location>
</feature>
<evidence type="ECO:0000256" key="1">
    <source>
        <dbReference type="SAM" id="MobiDB-lite"/>
    </source>
</evidence>
<accession>A0ABN7VTU7</accession>